<dbReference type="PANTHER" id="PTHR47779">
    <property type="entry name" value="SYNTHASE (CCG-9), PUTATIVE (AFU_ORTHOLOGUE AFUA_3G12100)-RELATED"/>
    <property type="match status" value="1"/>
</dbReference>
<dbReference type="InterPro" id="IPR049438">
    <property type="entry name" value="TreT_GT1"/>
</dbReference>
<dbReference type="GO" id="GO:0006006">
    <property type="term" value="P:glucose metabolic process"/>
    <property type="evidence" value="ECO:0007669"/>
    <property type="project" value="UniProtKB-KW"/>
</dbReference>
<dbReference type="AlphaFoldDB" id="A0A6A6VIK3"/>
<dbReference type="InterPro" id="IPR001296">
    <property type="entry name" value="Glyco_trans_1"/>
</dbReference>
<gene>
    <name evidence="9" type="ORF">M011DRAFT_474868</name>
</gene>
<evidence type="ECO:0000256" key="4">
    <source>
        <dbReference type="ARBA" id="ARBA00022676"/>
    </source>
</evidence>
<reference evidence="9" key="1">
    <citation type="journal article" date="2020" name="Stud. Mycol.">
        <title>101 Dothideomycetes genomes: a test case for predicting lifestyles and emergence of pathogens.</title>
        <authorList>
            <person name="Haridas S."/>
            <person name="Albert R."/>
            <person name="Binder M."/>
            <person name="Bloem J."/>
            <person name="Labutti K."/>
            <person name="Salamov A."/>
            <person name="Andreopoulos B."/>
            <person name="Baker S."/>
            <person name="Barry K."/>
            <person name="Bills G."/>
            <person name="Bluhm B."/>
            <person name="Cannon C."/>
            <person name="Castanera R."/>
            <person name="Culley D."/>
            <person name="Daum C."/>
            <person name="Ezra D."/>
            <person name="Gonzalez J."/>
            <person name="Henrissat B."/>
            <person name="Kuo A."/>
            <person name="Liang C."/>
            <person name="Lipzen A."/>
            <person name="Lutzoni F."/>
            <person name="Magnuson J."/>
            <person name="Mondo S."/>
            <person name="Nolan M."/>
            <person name="Ohm R."/>
            <person name="Pangilinan J."/>
            <person name="Park H.-J."/>
            <person name="Ramirez L."/>
            <person name="Alfaro M."/>
            <person name="Sun H."/>
            <person name="Tritt A."/>
            <person name="Yoshinaga Y."/>
            <person name="Zwiers L.-H."/>
            <person name="Turgeon B."/>
            <person name="Goodwin S."/>
            <person name="Spatafora J."/>
            <person name="Crous P."/>
            <person name="Grigoriev I."/>
        </authorList>
    </citation>
    <scope>NUCLEOTIDE SEQUENCE</scope>
    <source>
        <strain evidence="9">CBS 119925</strain>
    </source>
</reference>
<comment type="similarity">
    <text evidence="1">Belongs to the glycosyltransferase group 1 family. Glycosyltransferase 4 subfamily.</text>
</comment>
<feature type="domain" description="Trehalose synthase N-terminal" evidence="8">
    <location>
        <begin position="250"/>
        <end position="415"/>
    </location>
</feature>
<keyword evidence="5" id="KW-0808">Transferase</keyword>
<organism evidence="9 10">
    <name type="scientific">Sporormia fimetaria CBS 119925</name>
    <dbReference type="NCBI Taxonomy" id="1340428"/>
    <lineage>
        <taxon>Eukaryota</taxon>
        <taxon>Fungi</taxon>
        <taxon>Dikarya</taxon>
        <taxon>Ascomycota</taxon>
        <taxon>Pezizomycotina</taxon>
        <taxon>Dothideomycetes</taxon>
        <taxon>Pleosporomycetidae</taxon>
        <taxon>Pleosporales</taxon>
        <taxon>Sporormiaceae</taxon>
        <taxon>Sporormia</taxon>
    </lineage>
</organism>
<keyword evidence="6" id="KW-0119">Carbohydrate metabolism</keyword>
<evidence type="ECO:0000256" key="3">
    <source>
        <dbReference type="ARBA" id="ARBA00022526"/>
    </source>
</evidence>
<evidence type="ECO:0000313" key="10">
    <source>
        <dbReference type="Proteomes" id="UP000799440"/>
    </source>
</evidence>
<comment type="subunit">
    <text evidence="2">Homodimer.</text>
</comment>
<dbReference type="Gene3D" id="3.40.50.2000">
    <property type="entry name" value="Glycogen Phosphorylase B"/>
    <property type="match status" value="2"/>
</dbReference>
<dbReference type="InterPro" id="IPR052078">
    <property type="entry name" value="Trehalose_Metab_GTase"/>
</dbReference>
<dbReference type="GO" id="GO:0016757">
    <property type="term" value="F:glycosyltransferase activity"/>
    <property type="evidence" value="ECO:0007669"/>
    <property type="project" value="UniProtKB-KW"/>
</dbReference>
<evidence type="ECO:0000313" key="9">
    <source>
        <dbReference type="EMBL" id="KAF2750425.1"/>
    </source>
</evidence>
<evidence type="ECO:0000256" key="2">
    <source>
        <dbReference type="ARBA" id="ARBA00011738"/>
    </source>
</evidence>
<dbReference type="SUPFAM" id="SSF53756">
    <property type="entry name" value="UDP-Glycosyltransferase/glycogen phosphorylase"/>
    <property type="match status" value="1"/>
</dbReference>
<dbReference type="EMBL" id="MU006564">
    <property type="protein sequence ID" value="KAF2750425.1"/>
    <property type="molecule type" value="Genomic_DNA"/>
</dbReference>
<evidence type="ECO:0000256" key="6">
    <source>
        <dbReference type="ARBA" id="ARBA00023277"/>
    </source>
</evidence>
<evidence type="ECO:0000259" key="7">
    <source>
        <dbReference type="Pfam" id="PF00534"/>
    </source>
</evidence>
<feature type="domain" description="Glycosyl transferase family 1" evidence="7">
    <location>
        <begin position="459"/>
        <end position="643"/>
    </location>
</feature>
<dbReference type="Pfam" id="PF00534">
    <property type="entry name" value="Glycos_transf_1"/>
    <property type="match status" value="1"/>
</dbReference>
<name>A0A6A6VIK3_9PLEO</name>
<keyword evidence="4" id="KW-0328">Glycosyltransferase</keyword>
<proteinExistence type="inferred from homology"/>
<evidence type="ECO:0000259" key="8">
    <source>
        <dbReference type="Pfam" id="PF21269"/>
    </source>
</evidence>
<dbReference type="Pfam" id="PF21269">
    <property type="entry name" value="TreT_GT1"/>
    <property type="match status" value="1"/>
</dbReference>
<evidence type="ECO:0000256" key="1">
    <source>
        <dbReference type="ARBA" id="ARBA00009481"/>
    </source>
</evidence>
<keyword evidence="10" id="KW-1185">Reference proteome</keyword>
<keyword evidence="3" id="KW-0313">Glucose metabolism</keyword>
<dbReference type="OrthoDB" id="937291at2759"/>
<dbReference type="Proteomes" id="UP000799440">
    <property type="component" value="Unassembled WGS sequence"/>
</dbReference>
<dbReference type="PANTHER" id="PTHR47779:SF1">
    <property type="entry name" value="SYNTHASE (CCG-9), PUTATIVE (AFU_ORTHOLOGUE AFUA_3G12100)-RELATED"/>
    <property type="match status" value="1"/>
</dbReference>
<protein>
    <submittedName>
        <fullName evidence="9">Glycosyltransferase family 4 protein</fullName>
    </submittedName>
</protein>
<evidence type="ECO:0000256" key="5">
    <source>
        <dbReference type="ARBA" id="ARBA00022679"/>
    </source>
</evidence>
<sequence length="740" mass="83145">MAAAAATQKSATLQVPRRPAMLRRKTRESFQAQTSIHRVRKNKEEGTIIGVHSLFLGIAVTTSDSGILEIGFATHDGTYSNDFAVWALTGHDSLSSSADARGEALAKHLVAEIQKYREKHLCKFLGCGVSGKLVDLAPQLPSKLWLELDIVPFVFRKEEPNHYVMKTRGGSMTVDEEADSMARTCLAHFGPNNQPRLTIGYRNEVEVDCSGSARLTSRKNYQDTVSNATWAATLKYARSLSEKRVRIAFFNSTPQGGGVALMRHALVRFLQRLQVDCRWYVPRPKPEVFRITKNNHNILQGVADPKLRLTEDQVGQLDSWCEQNAERYWAQGDGPLSHPSAGGAHIVIIDDPQMPKLVEIAKKEDPNRPVIFRSHIQVRGDLADKEGSPTSEVWNWVWERVKQADLFISHPVREFIPNNVDFDKVGYMPATTDWLDGLNKEMGHWDMQYYIREFEMERFKIRSKQLAYPVRPYIVQIARFDPAKGIPDVLASYAKFRRDYAKEMDIKDIPQLVIAGHGAIDDPDATIIYDQTLSLLEEEYPDVIEDVVVMRIGPTDQILNGLLSCAHVALQLSTREGFEVKVSEALHKGIPIIATKAGGIPLQVQDGKSGFLVEPGDSDAVAKHLYALFTDQQLYEEMSNYAHSHVSDEVSTVGNALCWLYLADRLYAGEKLKPRSRWINDMAREHAHHPYEDWETRLPRSDKLKLVHDSKSTDETNGIASVIDSDSNAAHVAVKVEEAA</sequence>
<accession>A0A6A6VIK3</accession>